<dbReference type="InParanoid" id="D1CAT0"/>
<evidence type="ECO:0000313" key="4">
    <source>
        <dbReference type="Proteomes" id="UP000002027"/>
    </source>
</evidence>
<keyword evidence="4" id="KW-1185">Reference proteome</keyword>
<dbReference type="CDD" id="cd12797">
    <property type="entry name" value="M23_peptidase"/>
    <property type="match status" value="1"/>
</dbReference>
<reference evidence="3 4" key="2">
    <citation type="journal article" date="2010" name="Stand. Genomic Sci.">
        <title>Complete genome sequence of Desulfohalobium retbaense type strain (HR(100)).</title>
        <authorList>
            <person name="Spring S."/>
            <person name="Nolan M."/>
            <person name="Lapidus A."/>
            <person name="Glavina Del Rio T."/>
            <person name="Copeland A."/>
            <person name="Tice H."/>
            <person name="Cheng J.F."/>
            <person name="Lucas S."/>
            <person name="Land M."/>
            <person name="Chen F."/>
            <person name="Bruce D."/>
            <person name="Goodwin L."/>
            <person name="Pitluck S."/>
            <person name="Ivanova N."/>
            <person name="Mavromatis K."/>
            <person name="Mikhailova N."/>
            <person name="Pati A."/>
            <person name="Chen A."/>
            <person name="Palaniappan K."/>
            <person name="Hauser L."/>
            <person name="Chang Y.J."/>
            <person name="Jeffries C.D."/>
            <person name="Munk C."/>
            <person name="Kiss H."/>
            <person name="Chain P."/>
            <person name="Han C."/>
            <person name="Brettin T."/>
            <person name="Detter J.C."/>
            <person name="Schuler E."/>
            <person name="Goker M."/>
            <person name="Rohde M."/>
            <person name="Bristow J."/>
            <person name="Eisen J.A."/>
            <person name="Markowitz V."/>
            <person name="Hugenholtz P."/>
            <person name="Kyrpides N.C."/>
            <person name="Klenk H.P."/>
        </authorList>
    </citation>
    <scope>NUCLEOTIDE SEQUENCE [LARGE SCALE GENOMIC DNA]</scope>
    <source>
        <strain evidence="4">ATCC 49802 / DSM 20745 / S 6022</strain>
    </source>
</reference>
<name>D1CAT0_SPHTD</name>
<evidence type="ECO:0000256" key="1">
    <source>
        <dbReference type="SAM" id="SignalP"/>
    </source>
</evidence>
<dbReference type="Proteomes" id="UP000002027">
    <property type="component" value="Chromosome 2"/>
</dbReference>
<organism evidence="3 4">
    <name type="scientific">Sphaerobacter thermophilus (strain ATCC 49802 / DSM 20745 / KCCM 41009 / NCIMB 13125 / S 6022)</name>
    <dbReference type="NCBI Taxonomy" id="479434"/>
    <lineage>
        <taxon>Bacteria</taxon>
        <taxon>Pseudomonadati</taxon>
        <taxon>Thermomicrobiota</taxon>
        <taxon>Thermomicrobia</taxon>
        <taxon>Sphaerobacterales</taxon>
        <taxon>Sphaerobacterineae</taxon>
        <taxon>Sphaerobacteraceae</taxon>
        <taxon>Sphaerobacter</taxon>
    </lineage>
</organism>
<dbReference type="EMBL" id="CP001824">
    <property type="protein sequence ID" value="ACZ40923.1"/>
    <property type="molecule type" value="Genomic_DNA"/>
</dbReference>
<protein>
    <submittedName>
        <fullName evidence="3">Peptidase M23</fullName>
    </submittedName>
</protein>
<gene>
    <name evidence="3" type="ordered locus">Sthe_3524</name>
</gene>
<dbReference type="InterPro" id="IPR011055">
    <property type="entry name" value="Dup_hybrid_motif"/>
</dbReference>
<dbReference type="PANTHER" id="PTHR21666">
    <property type="entry name" value="PEPTIDASE-RELATED"/>
    <property type="match status" value="1"/>
</dbReference>
<feature type="chain" id="PRO_5003021172" evidence="1">
    <location>
        <begin position="22"/>
        <end position="415"/>
    </location>
</feature>
<feature type="signal peptide" evidence="1">
    <location>
        <begin position="1"/>
        <end position="21"/>
    </location>
</feature>
<evidence type="ECO:0000259" key="2">
    <source>
        <dbReference type="Pfam" id="PF01551"/>
    </source>
</evidence>
<sequence length="415" mass="44362">MKRMAGLVLFATLAVVLAALADIGPGALADAPSPASHSRDAPTPAEDVFTPVTVSTVGPDTIPVLGSDGQWHVVYELLLTNGKLAPATIQRIQVLDADDPDRVVADYAGDDVVERLRTLTPQPATDAAIEPNGGRFFYIELAFPRRDAVPEAVEHHLELLAASNPGATEPTPLNYTAARFSLRGGRLPVLGPPLRGTGWVAINGCCNPEIVHRGSIQTINGGYWDAQRFAIDWMRLDSEGRLVVGDPSDVENYVGYGSDVLAVADGIVVDVLDELPDQVPGELPDPATITTRTVDGNHVVLDIGGGYFVNYAHLKLGTIRVQPGDRVRRGQVIANLGNSGNTAAPHLHLHVTTGPEVLGSDGFPYIFRNFLLAGQAGDIAGSDDLTGNWVESRLDPPEPQRRRFPLNLNIVDFPD</sequence>
<proteinExistence type="predicted"/>
<dbReference type="InterPro" id="IPR016047">
    <property type="entry name" value="M23ase_b-sheet_dom"/>
</dbReference>
<dbReference type="PANTHER" id="PTHR21666:SF270">
    <property type="entry name" value="MUREIN HYDROLASE ACTIVATOR ENVC"/>
    <property type="match status" value="1"/>
</dbReference>
<dbReference type="InterPro" id="IPR050570">
    <property type="entry name" value="Cell_wall_metabolism_enzyme"/>
</dbReference>
<feature type="domain" description="M23ase beta-sheet core" evidence="2">
    <location>
        <begin position="256"/>
        <end position="352"/>
    </location>
</feature>
<dbReference type="OrthoDB" id="9809488at2"/>
<reference evidence="4" key="1">
    <citation type="submission" date="2009-11" db="EMBL/GenBank/DDBJ databases">
        <title>The complete chromosome 2 of Sphaerobacter thermophilus DSM 20745.</title>
        <authorList>
            <person name="Lucas S."/>
            <person name="Copeland A."/>
            <person name="Lapidus A."/>
            <person name="Glavina del Rio T."/>
            <person name="Dalin E."/>
            <person name="Tice H."/>
            <person name="Bruce D."/>
            <person name="Goodwin L."/>
            <person name="Pitluck S."/>
            <person name="Kyrpides N."/>
            <person name="Mavromatis K."/>
            <person name="Ivanova N."/>
            <person name="Mikhailova N."/>
            <person name="LaButti K.M."/>
            <person name="Clum A."/>
            <person name="Sun H.I."/>
            <person name="Brettin T."/>
            <person name="Detter J.C."/>
            <person name="Han C."/>
            <person name="Larimer F."/>
            <person name="Land M."/>
            <person name="Hauser L."/>
            <person name="Markowitz V."/>
            <person name="Cheng J.F."/>
            <person name="Hugenholtz P."/>
            <person name="Woyke T."/>
            <person name="Wu D."/>
            <person name="Steenblock K."/>
            <person name="Schneider S."/>
            <person name="Pukall R."/>
            <person name="Goeker M."/>
            <person name="Klenk H.P."/>
            <person name="Eisen J.A."/>
        </authorList>
    </citation>
    <scope>NUCLEOTIDE SEQUENCE [LARGE SCALE GENOMIC DNA]</scope>
    <source>
        <strain evidence="4">ATCC 49802 / DSM 20745 / S 6022</strain>
    </source>
</reference>
<keyword evidence="1" id="KW-0732">Signal</keyword>
<dbReference type="eggNOG" id="COG0739">
    <property type="taxonomic scope" value="Bacteria"/>
</dbReference>
<dbReference type="AlphaFoldDB" id="D1CAT0"/>
<dbReference type="Gene3D" id="2.70.70.10">
    <property type="entry name" value="Glucose Permease (Domain IIA)"/>
    <property type="match status" value="1"/>
</dbReference>
<dbReference type="RefSeq" id="WP_012873958.1">
    <property type="nucleotide sequence ID" value="NC_013524.1"/>
</dbReference>
<dbReference type="GO" id="GO:0004222">
    <property type="term" value="F:metalloendopeptidase activity"/>
    <property type="evidence" value="ECO:0007669"/>
    <property type="project" value="TreeGrafter"/>
</dbReference>
<evidence type="ECO:0000313" key="3">
    <source>
        <dbReference type="EMBL" id="ACZ40923.1"/>
    </source>
</evidence>
<dbReference type="Pfam" id="PF01551">
    <property type="entry name" value="Peptidase_M23"/>
    <property type="match status" value="1"/>
</dbReference>
<accession>D1CAT0</accession>
<dbReference type="SUPFAM" id="SSF51261">
    <property type="entry name" value="Duplicated hybrid motif"/>
    <property type="match status" value="1"/>
</dbReference>
<dbReference type="HOGENOM" id="CLU_044200_0_0_0"/>
<dbReference type="KEGG" id="sti:Sthe_3524"/>